<dbReference type="STRING" id="46835.A0A504XXX8"/>
<dbReference type="OrthoDB" id="61815at2759"/>
<evidence type="ECO:0000256" key="4">
    <source>
        <dbReference type="ARBA" id="ARBA00023134"/>
    </source>
</evidence>
<protein>
    <recommendedName>
        <fullName evidence="5">Large subunit GTPase 1 homolog</fullName>
    </recommendedName>
</protein>
<reference evidence="8 9" key="1">
    <citation type="submission" date="2019-04" db="EMBL/GenBank/DDBJ databases">
        <title>Annotation for the trematode Fasciola gigantica.</title>
        <authorList>
            <person name="Choi Y.-J."/>
        </authorList>
    </citation>
    <scope>NUCLEOTIDE SEQUENCE [LARGE SCALE GENOMIC DNA]</scope>
    <source>
        <strain evidence="8">Uganda_cow_1</strain>
    </source>
</reference>
<accession>A0A504XXX8</accession>
<feature type="compositionally biased region" description="Acidic residues" evidence="6">
    <location>
        <begin position="162"/>
        <end position="187"/>
    </location>
</feature>
<dbReference type="GO" id="GO:0003924">
    <property type="term" value="F:GTPase activity"/>
    <property type="evidence" value="ECO:0007669"/>
    <property type="project" value="InterPro"/>
</dbReference>
<dbReference type="GO" id="GO:0005829">
    <property type="term" value="C:cytosol"/>
    <property type="evidence" value="ECO:0007669"/>
    <property type="project" value="TreeGrafter"/>
</dbReference>
<evidence type="ECO:0000256" key="6">
    <source>
        <dbReference type="SAM" id="MobiDB-lite"/>
    </source>
</evidence>
<dbReference type="AlphaFoldDB" id="A0A504XXX8"/>
<dbReference type="GO" id="GO:0000054">
    <property type="term" value="P:ribosomal subunit export from nucleus"/>
    <property type="evidence" value="ECO:0007669"/>
    <property type="project" value="TreeGrafter"/>
</dbReference>
<sequence>MTNEELHALEKEELLNWRRGLARLEQTKGILLTPYEKNLEFWRQLWRVVERSDLLVQIVDARQPLLYYCSDLEAYAREVDPNKRCMVLVNKSDFLTEEQRQTWADYFQSAGIHALFWSATMASDPTGYSRGELSTSKHMNPIEKSTREEEAGRKEVNGDVDSAGDGEDDPDVDNQPDSTDTDGESSTEADYSTAHETDSTEQGEDQVTDPVRPTGKNESPAKWEQRSADEKLAPKHTPLDNYPSSMDSTSSERTAVNSARIVTATELLHLFVTNIYPSEEPRLRRSQLTVGFIGYPNVGKSSTLNALMGSKKTSVSATPGKTKHFQTLLVQPDLILCDCPGLVMPSFVHSKADLVVAGILSIDEMRDCLSPIGLVCARIPRMVLEFKYGIDLSKPKLDCTVNHESETEDQPPTPHELLAAHAFMHGFMTAKGNPNYDRSARLILKDYVQGALLYCHPPPGTESKSFQFMGRSENGLPPSLANADASKLAKFHQMKQKQRHTAAAKTTDPINTTSLISEFDRIAFEKTSGHRPHVRSRKHLLRPDPAGLIADQGPDAFETASIASSASWATTDTVGGSSLLSGTESMRSNWTGTTATGLGAGHKKPWRLMSHSKRLVTVRSDPFPLETGAPCGISRKRREKLRRVYASLDQHEKS</sequence>
<dbReference type="PANTHER" id="PTHR45709:SF2">
    <property type="entry name" value="LARGE SUBUNIT GTPASE 1 HOMOLOG"/>
    <property type="match status" value="1"/>
</dbReference>
<dbReference type="GO" id="GO:0005525">
    <property type="term" value="F:GTP binding"/>
    <property type="evidence" value="ECO:0007669"/>
    <property type="project" value="UniProtKB-KW"/>
</dbReference>
<dbReference type="Pfam" id="PF01926">
    <property type="entry name" value="MMR_HSR1"/>
    <property type="match status" value="1"/>
</dbReference>
<evidence type="ECO:0000256" key="3">
    <source>
        <dbReference type="ARBA" id="ARBA00022801"/>
    </source>
</evidence>
<dbReference type="InterPro" id="IPR006073">
    <property type="entry name" value="GTP-bd"/>
</dbReference>
<proteinExistence type="predicted"/>
<dbReference type="EMBL" id="SUNJ01015591">
    <property type="protein sequence ID" value="TPP50900.1"/>
    <property type="molecule type" value="Genomic_DNA"/>
</dbReference>
<dbReference type="InterPro" id="IPR027417">
    <property type="entry name" value="P-loop_NTPase"/>
</dbReference>
<feature type="compositionally biased region" description="Polar residues" evidence="6">
    <location>
        <begin position="242"/>
        <end position="253"/>
    </location>
</feature>
<feature type="compositionally biased region" description="Basic and acidic residues" evidence="6">
    <location>
        <begin position="140"/>
        <end position="157"/>
    </location>
</feature>
<keyword evidence="9" id="KW-1185">Reference proteome</keyword>
<feature type="domain" description="G" evidence="7">
    <location>
        <begin position="289"/>
        <end position="344"/>
    </location>
</feature>
<evidence type="ECO:0000313" key="8">
    <source>
        <dbReference type="EMBL" id="TPP50900.1"/>
    </source>
</evidence>
<comment type="caution">
    <text evidence="8">The sequence shown here is derived from an EMBL/GenBank/DDBJ whole genome shotgun (WGS) entry which is preliminary data.</text>
</comment>
<keyword evidence="1" id="KW-0963">Cytoplasm</keyword>
<dbReference type="PANTHER" id="PTHR45709">
    <property type="entry name" value="LARGE SUBUNIT GTPASE 1 HOMOLOG-RELATED"/>
    <property type="match status" value="1"/>
</dbReference>
<feature type="region of interest" description="Disordered" evidence="6">
    <location>
        <begin position="126"/>
        <end position="253"/>
    </location>
</feature>
<keyword evidence="4" id="KW-0342">GTP-binding</keyword>
<evidence type="ECO:0000256" key="5">
    <source>
        <dbReference type="ARBA" id="ARBA00040145"/>
    </source>
</evidence>
<organism evidence="8 9">
    <name type="scientific">Fasciola gigantica</name>
    <name type="common">Giant liver fluke</name>
    <dbReference type="NCBI Taxonomy" id="46835"/>
    <lineage>
        <taxon>Eukaryota</taxon>
        <taxon>Metazoa</taxon>
        <taxon>Spiralia</taxon>
        <taxon>Lophotrochozoa</taxon>
        <taxon>Platyhelminthes</taxon>
        <taxon>Trematoda</taxon>
        <taxon>Digenea</taxon>
        <taxon>Plagiorchiida</taxon>
        <taxon>Echinostomata</taxon>
        <taxon>Echinostomatoidea</taxon>
        <taxon>Fasciolidae</taxon>
        <taxon>Fasciola</taxon>
    </lineage>
</organism>
<keyword evidence="3" id="KW-0378">Hydrolase</keyword>
<dbReference type="Proteomes" id="UP000316759">
    <property type="component" value="Unassembled WGS sequence"/>
</dbReference>
<dbReference type="Gene3D" id="3.40.50.300">
    <property type="entry name" value="P-loop containing nucleotide triphosphate hydrolases"/>
    <property type="match status" value="2"/>
</dbReference>
<evidence type="ECO:0000256" key="2">
    <source>
        <dbReference type="ARBA" id="ARBA00022741"/>
    </source>
</evidence>
<gene>
    <name evidence="8" type="ORF">FGIG_08980</name>
</gene>
<evidence type="ECO:0000256" key="1">
    <source>
        <dbReference type="ARBA" id="ARBA00022490"/>
    </source>
</evidence>
<name>A0A504XXX8_FASGI</name>
<feature type="compositionally biased region" description="Basic and acidic residues" evidence="6">
    <location>
        <begin position="219"/>
        <end position="233"/>
    </location>
</feature>
<evidence type="ECO:0000313" key="9">
    <source>
        <dbReference type="Proteomes" id="UP000316759"/>
    </source>
</evidence>
<keyword evidence="2" id="KW-0547">Nucleotide-binding</keyword>
<dbReference type="SUPFAM" id="SSF52540">
    <property type="entry name" value="P-loop containing nucleoside triphosphate hydrolases"/>
    <property type="match status" value="1"/>
</dbReference>
<dbReference type="InterPro" id="IPR043358">
    <property type="entry name" value="GNL1-like"/>
</dbReference>
<dbReference type="CDD" id="cd01857">
    <property type="entry name" value="HSR1_MMR1"/>
    <property type="match status" value="1"/>
</dbReference>
<evidence type="ECO:0000259" key="7">
    <source>
        <dbReference type="Pfam" id="PF01926"/>
    </source>
</evidence>